<proteinExistence type="predicted"/>
<evidence type="ECO:0000313" key="1">
    <source>
        <dbReference type="EMBL" id="QEG33646.1"/>
    </source>
</evidence>
<sequence length="136" mass="14619">MLGEQLGILLVNLNQLDPAHPNSDLEVDFDDVRLDASPALTADFDNDGDVDGNDFLVWQRGGSPNGLNSGDLALWQVNYGAPLTATAATVPEPNSLVLVFVCATFPCSRSSQRRSLREEAVGKTHNVFLASCQFGE</sequence>
<protein>
    <recommendedName>
        <fullName evidence="3">FG-GAP repeat protein</fullName>
    </recommendedName>
</protein>
<reference evidence="1 2" key="1">
    <citation type="submission" date="2019-08" db="EMBL/GenBank/DDBJ databases">
        <title>Deep-cultivation of Planctomycetes and their phenomic and genomic characterization uncovers novel biology.</title>
        <authorList>
            <person name="Wiegand S."/>
            <person name="Jogler M."/>
            <person name="Boedeker C."/>
            <person name="Pinto D."/>
            <person name="Vollmers J."/>
            <person name="Rivas-Marin E."/>
            <person name="Kohn T."/>
            <person name="Peeters S.H."/>
            <person name="Heuer A."/>
            <person name="Rast P."/>
            <person name="Oberbeckmann S."/>
            <person name="Bunk B."/>
            <person name="Jeske O."/>
            <person name="Meyerdierks A."/>
            <person name="Storesund J.E."/>
            <person name="Kallscheuer N."/>
            <person name="Luecker S."/>
            <person name="Lage O.M."/>
            <person name="Pohl T."/>
            <person name="Merkel B.J."/>
            <person name="Hornburger P."/>
            <person name="Mueller R.-W."/>
            <person name="Bruemmer F."/>
            <person name="Labrenz M."/>
            <person name="Spormann A.M."/>
            <person name="Op den Camp H."/>
            <person name="Overmann J."/>
            <person name="Amann R."/>
            <person name="Jetten M.S.M."/>
            <person name="Mascher T."/>
            <person name="Medema M.H."/>
            <person name="Devos D.P."/>
            <person name="Kaster A.-K."/>
            <person name="Ovreas L."/>
            <person name="Rohde M."/>
            <person name="Galperin M.Y."/>
            <person name="Jogler C."/>
        </authorList>
    </citation>
    <scope>NUCLEOTIDE SEQUENCE [LARGE SCALE GENOMIC DNA]</scope>
    <source>
        <strain evidence="1 2">Pr1d</strain>
    </source>
</reference>
<dbReference type="Proteomes" id="UP000323917">
    <property type="component" value="Chromosome"/>
</dbReference>
<evidence type="ECO:0000313" key="2">
    <source>
        <dbReference type="Proteomes" id="UP000323917"/>
    </source>
</evidence>
<organism evidence="1 2">
    <name type="scientific">Bythopirellula goksoeyrii</name>
    <dbReference type="NCBI Taxonomy" id="1400387"/>
    <lineage>
        <taxon>Bacteria</taxon>
        <taxon>Pseudomonadati</taxon>
        <taxon>Planctomycetota</taxon>
        <taxon>Planctomycetia</taxon>
        <taxon>Pirellulales</taxon>
        <taxon>Lacipirellulaceae</taxon>
        <taxon>Bythopirellula</taxon>
    </lineage>
</organism>
<dbReference type="AlphaFoldDB" id="A0A5B9Q9R6"/>
<gene>
    <name evidence="1" type="ORF">Pr1d_09100</name>
</gene>
<dbReference type="InterPro" id="IPR018247">
    <property type="entry name" value="EF_Hand_1_Ca_BS"/>
</dbReference>
<evidence type="ECO:0008006" key="3">
    <source>
        <dbReference type="Google" id="ProtNLM"/>
    </source>
</evidence>
<accession>A0A5B9Q9R6</accession>
<name>A0A5B9Q9R6_9BACT</name>
<dbReference type="EMBL" id="CP042913">
    <property type="protein sequence ID" value="QEG33646.1"/>
    <property type="molecule type" value="Genomic_DNA"/>
</dbReference>
<keyword evidence="2" id="KW-1185">Reference proteome</keyword>
<dbReference type="KEGG" id="bgok:Pr1d_09100"/>
<dbReference type="PROSITE" id="PS00018">
    <property type="entry name" value="EF_HAND_1"/>
    <property type="match status" value="1"/>
</dbReference>